<dbReference type="EMBL" id="QGMZ01000047">
    <property type="protein sequence ID" value="PWR70105.1"/>
    <property type="molecule type" value="Genomic_DNA"/>
</dbReference>
<evidence type="ECO:0000313" key="2">
    <source>
        <dbReference type="EMBL" id="PWR70105.1"/>
    </source>
</evidence>
<feature type="transmembrane region" description="Helical" evidence="1">
    <location>
        <begin position="26"/>
        <end position="44"/>
    </location>
</feature>
<name>A0A2V2MV68_9EURY</name>
<accession>A0A2V2MV68</accession>
<evidence type="ECO:0000256" key="1">
    <source>
        <dbReference type="SAM" id="Phobius"/>
    </source>
</evidence>
<evidence type="ECO:0000313" key="3">
    <source>
        <dbReference type="Proteomes" id="UP000245934"/>
    </source>
</evidence>
<proteinExistence type="predicted"/>
<dbReference type="AlphaFoldDB" id="A0A2V2MV68"/>
<gene>
    <name evidence="2" type="ORF">DLD82_16460</name>
</gene>
<reference evidence="2 3" key="1">
    <citation type="submission" date="2018-05" db="EMBL/GenBank/DDBJ databases">
        <title>Draft genome of Methanospirillum stamsii Pt1.</title>
        <authorList>
            <person name="Dueholm M.S."/>
            <person name="Nielsen P.H."/>
            <person name="Bakmann L.F."/>
            <person name="Otzen D.E."/>
        </authorList>
    </citation>
    <scope>NUCLEOTIDE SEQUENCE [LARGE SCALE GENOMIC DNA]</scope>
    <source>
        <strain evidence="2 3">Pt1</strain>
    </source>
</reference>
<protein>
    <recommendedName>
        <fullName evidence="4">Transposase IS4-like domain-containing protein</fullName>
    </recommendedName>
</protein>
<evidence type="ECO:0008006" key="4">
    <source>
        <dbReference type="Google" id="ProtNLM"/>
    </source>
</evidence>
<dbReference type="Proteomes" id="UP000245934">
    <property type="component" value="Unassembled WGS sequence"/>
</dbReference>
<comment type="caution">
    <text evidence="2">The sequence shown here is derived from an EMBL/GenBank/DDBJ whole genome shotgun (WGS) entry which is preliminary data.</text>
</comment>
<organism evidence="2 3">
    <name type="scientific">Methanospirillum stamsii</name>
    <dbReference type="NCBI Taxonomy" id="1277351"/>
    <lineage>
        <taxon>Archaea</taxon>
        <taxon>Methanobacteriati</taxon>
        <taxon>Methanobacteriota</taxon>
        <taxon>Stenosarchaea group</taxon>
        <taxon>Methanomicrobia</taxon>
        <taxon>Methanomicrobiales</taxon>
        <taxon>Methanospirillaceae</taxon>
        <taxon>Methanospirillum</taxon>
    </lineage>
</organism>
<keyword evidence="3" id="KW-1185">Reference proteome</keyword>
<sequence length="100" mass="11624">MVEKHFDTFKNELRADKISLRSNEALFGHIFVSFICLYIYCAILNRLKAAKLLTQISPHDLLTKFSKVYAYQVGEGTELSEVPKRVRDLSRKLNYPIFPN</sequence>
<keyword evidence="1" id="KW-0472">Membrane</keyword>
<keyword evidence="1" id="KW-1133">Transmembrane helix</keyword>
<keyword evidence="1" id="KW-0812">Transmembrane</keyword>